<dbReference type="EMBL" id="JAEPRB010000081">
    <property type="protein sequence ID" value="KAG2222495.1"/>
    <property type="molecule type" value="Genomic_DNA"/>
</dbReference>
<dbReference type="Gene3D" id="3.40.50.720">
    <property type="entry name" value="NAD(P)-binding Rossmann-like Domain"/>
    <property type="match status" value="1"/>
</dbReference>
<dbReference type="Pfam" id="PF13460">
    <property type="entry name" value="NAD_binding_10"/>
    <property type="match status" value="1"/>
</dbReference>
<dbReference type="InterPro" id="IPR051604">
    <property type="entry name" value="Ergot_Alk_Oxidoreductase"/>
</dbReference>
<gene>
    <name evidence="2" type="ORF">INT45_012809</name>
</gene>
<dbReference type="Proteomes" id="UP000646827">
    <property type="component" value="Unassembled WGS sequence"/>
</dbReference>
<proteinExistence type="predicted"/>
<protein>
    <recommendedName>
        <fullName evidence="1">NAD(P)-binding domain-containing protein</fullName>
    </recommendedName>
</protein>
<dbReference type="PANTHER" id="PTHR43162:SF1">
    <property type="entry name" value="PRESTALK A DIFFERENTIATION PROTEIN A"/>
    <property type="match status" value="1"/>
</dbReference>
<sequence>MTTGEQERIYFIGGTGNTGAPAVKELLKKKIPVTLYARSPEKAQNLFSSLVAKDDVSSLLTIVQGDLEDLTPFEESIQGHTRLFLVAVDFQNYAKKVIGIAEKAYAAGIKQVVHISSMAVSYPWRVSFIGSMHRVAEESVLAIPDRGSYVALRPSRFMSNNLLFDRPSILHGNVIVDTAKHDVHQEWISNNDIGTVAANIFQDPVEKHGDAVYELVGDLVTPETRAKYLSQSLGKPIKYVKQTVEERYEVLTKQVGLPHGPAFDLMQSREDGSSNVSFGISLLLGRQPETLEQWIEKNKNGFL</sequence>
<reference evidence="2 3" key="1">
    <citation type="submission" date="2020-12" db="EMBL/GenBank/DDBJ databases">
        <title>Metabolic potential, ecology and presence of endohyphal bacteria is reflected in genomic diversity of Mucoromycotina.</title>
        <authorList>
            <person name="Muszewska A."/>
            <person name="Okrasinska A."/>
            <person name="Steczkiewicz K."/>
            <person name="Drgas O."/>
            <person name="Orlowska M."/>
            <person name="Perlinska-Lenart U."/>
            <person name="Aleksandrzak-Piekarczyk T."/>
            <person name="Szatraj K."/>
            <person name="Zielenkiewicz U."/>
            <person name="Pilsyk S."/>
            <person name="Malc E."/>
            <person name="Mieczkowski P."/>
            <person name="Kruszewska J.S."/>
            <person name="Biernat P."/>
            <person name="Pawlowska J."/>
        </authorList>
    </citation>
    <scope>NUCLEOTIDE SEQUENCE [LARGE SCALE GENOMIC DNA]</scope>
    <source>
        <strain evidence="2 3">CBS 142.35</strain>
    </source>
</reference>
<evidence type="ECO:0000313" key="3">
    <source>
        <dbReference type="Proteomes" id="UP000646827"/>
    </source>
</evidence>
<accession>A0A8H7S5E0</accession>
<dbReference type="OrthoDB" id="10254221at2759"/>
<dbReference type="InterPro" id="IPR036291">
    <property type="entry name" value="NAD(P)-bd_dom_sf"/>
</dbReference>
<dbReference type="AlphaFoldDB" id="A0A8H7S5E0"/>
<dbReference type="InterPro" id="IPR016040">
    <property type="entry name" value="NAD(P)-bd_dom"/>
</dbReference>
<organism evidence="2 3">
    <name type="scientific">Circinella minor</name>
    <dbReference type="NCBI Taxonomy" id="1195481"/>
    <lineage>
        <taxon>Eukaryota</taxon>
        <taxon>Fungi</taxon>
        <taxon>Fungi incertae sedis</taxon>
        <taxon>Mucoromycota</taxon>
        <taxon>Mucoromycotina</taxon>
        <taxon>Mucoromycetes</taxon>
        <taxon>Mucorales</taxon>
        <taxon>Lichtheimiaceae</taxon>
        <taxon>Circinella</taxon>
    </lineage>
</organism>
<dbReference type="Gene3D" id="3.90.25.10">
    <property type="entry name" value="UDP-galactose 4-epimerase, domain 1"/>
    <property type="match status" value="1"/>
</dbReference>
<feature type="domain" description="NAD(P)-binding" evidence="1">
    <location>
        <begin position="13"/>
        <end position="204"/>
    </location>
</feature>
<keyword evidence="3" id="KW-1185">Reference proteome</keyword>
<evidence type="ECO:0000259" key="1">
    <source>
        <dbReference type="Pfam" id="PF13460"/>
    </source>
</evidence>
<dbReference type="SUPFAM" id="SSF51735">
    <property type="entry name" value="NAD(P)-binding Rossmann-fold domains"/>
    <property type="match status" value="1"/>
</dbReference>
<dbReference type="PANTHER" id="PTHR43162">
    <property type="match status" value="1"/>
</dbReference>
<name>A0A8H7S5E0_9FUNG</name>
<comment type="caution">
    <text evidence="2">The sequence shown here is derived from an EMBL/GenBank/DDBJ whole genome shotgun (WGS) entry which is preliminary data.</text>
</comment>
<evidence type="ECO:0000313" key="2">
    <source>
        <dbReference type="EMBL" id="KAG2222495.1"/>
    </source>
</evidence>